<proteinExistence type="predicted"/>
<accession>Q8S6W3</accession>
<evidence type="ECO:0000256" key="1">
    <source>
        <dbReference type="SAM" id="MobiDB-lite"/>
    </source>
</evidence>
<evidence type="ECO:0000313" key="2">
    <source>
        <dbReference type="EMBL" id="AAM01056.1"/>
    </source>
</evidence>
<name>Q8S6W3_ORYSJ</name>
<sequence length="145" mass="14664">MAIKDRFTGNPGRPTVLTTSGNTDGEGGRDGVGSAGVSGCPAAGFTAAQEGTAHCLLRGGEILVREFLGVTKEVHGTASAWRGRQGGSGGGKIVGGGDKAAYGSCGGVERAPTKEELAAASAQLGRHGPRREMDQREKRGIFGPN</sequence>
<gene>
    <name evidence="2" type="primary">OSJNBa0082N11.29</name>
</gene>
<evidence type="ECO:0000313" key="3">
    <source>
        <dbReference type="Proteomes" id="UP000000763"/>
    </source>
</evidence>
<feature type="region of interest" description="Disordered" evidence="1">
    <location>
        <begin position="116"/>
        <end position="145"/>
    </location>
</feature>
<dbReference type="AlphaFoldDB" id="Q8S6W3"/>
<feature type="compositionally biased region" description="Basic and acidic residues" evidence="1">
    <location>
        <begin position="130"/>
        <end position="145"/>
    </location>
</feature>
<organism evidence="2 3">
    <name type="scientific">Oryza sativa subsp. japonica</name>
    <name type="common">Rice</name>
    <dbReference type="NCBI Taxonomy" id="39947"/>
    <lineage>
        <taxon>Eukaryota</taxon>
        <taxon>Viridiplantae</taxon>
        <taxon>Streptophyta</taxon>
        <taxon>Embryophyta</taxon>
        <taxon>Tracheophyta</taxon>
        <taxon>Spermatophyta</taxon>
        <taxon>Magnoliopsida</taxon>
        <taxon>Liliopsida</taxon>
        <taxon>Poales</taxon>
        <taxon>Poaceae</taxon>
        <taxon>BOP clade</taxon>
        <taxon>Oryzoideae</taxon>
        <taxon>Oryzeae</taxon>
        <taxon>Oryzinae</taxon>
        <taxon>Oryza</taxon>
        <taxon>Oryza sativa</taxon>
    </lineage>
</organism>
<dbReference type="Proteomes" id="UP000000763">
    <property type="component" value="Chromosome 10"/>
</dbReference>
<feature type="region of interest" description="Disordered" evidence="1">
    <location>
        <begin position="1"/>
        <end position="30"/>
    </location>
</feature>
<reference evidence="3" key="1">
    <citation type="journal article" date="2005" name="Nature">
        <title>The map-based sequence of the rice genome.</title>
        <authorList>
            <consortium name="International rice genome sequencing project (IRGSP)"/>
            <person name="Matsumoto T."/>
            <person name="Wu J."/>
            <person name="Kanamori H."/>
            <person name="Katayose Y."/>
            <person name="Fujisawa M."/>
            <person name="Namiki N."/>
            <person name="Mizuno H."/>
            <person name="Yamamoto K."/>
            <person name="Antonio B.A."/>
            <person name="Baba T."/>
            <person name="Sakata K."/>
            <person name="Nagamura Y."/>
            <person name="Aoki H."/>
            <person name="Arikawa K."/>
            <person name="Arita K."/>
            <person name="Bito T."/>
            <person name="Chiden Y."/>
            <person name="Fujitsuka N."/>
            <person name="Fukunaka R."/>
            <person name="Hamada M."/>
            <person name="Harada C."/>
            <person name="Hayashi A."/>
            <person name="Hijishita S."/>
            <person name="Honda M."/>
            <person name="Hosokawa S."/>
            <person name="Ichikawa Y."/>
            <person name="Idonuma A."/>
            <person name="Iijima M."/>
            <person name="Ikeda M."/>
            <person name="Ikeno M."/>
            <person name="Ito K."/>
            <person name="Ito S."/>
            <person name="Ito T."/>
            <person name="Ito Y."/>
            <person name="Ito Y."/>
            <person name="Iwabuchi A."/>
            <person name="Kamiya K."/>
            <person name="Karasawa W."/>
            <person name="Kurita K."/>
            <person name="Katagiri S."/>
            <person name="Kikuta A."/>
            <person name="Kobayashi H."/>
            <person name="Kobayashi N."/>
            <person name="Machita K."/>
            <person name="Maehara T."/>
            <person name="Masukawa M."/>
            <person name="Mizubayashi T."/>
            <person name="Mukai Y."/>
            <person name="Nagasaki H."/>
            <person name="Nagata Y."/>
            <person name="Naito S."/>
            <person name="Nakashima M."/>
            <person name="Nakama Y."/>
            <person name="Nakamichi Y."/>
            <person name="Nakamura M."/>
            <person name="Meguro A."/>
            <person name="Negishi M."/>
            <person name="Ohta I."/>
            <person name="Ohta T."/>
            <person name="Okamoto M."/>
            <person name="Ono N."/>
            <person name="Saji S."/>
            <person name="Sakaguchi M."/>
            <person name="Sakai K."/>
            <person name="Shibata M."/>
            <person name="Shimokawa T."/>
            <person name="Song J."/>
            <person name="Takazaki Y."/>
            <person name="Terasawa K."/>
            <person name="Tsugane M."/>
            <person name="Tsuji K."/>
            <person name="Ueda S."/>
            <person name="Waki K."/>
            <person name="Yamagata H."/>
            <person name="Yamamoto M."/>
            <person name="Yamamoto S."/>
            <person name="Yamane H."/>
            <person name="Yoshiki S."/>
            <person name="Yoshihara R."/>
            <person name="Yukawa K."/>
            <person name="Zhong H."/>
            <person name="Yano M."/>
            <person name="Yuan Q."/>
            <person name="Ouyang S."/>
            <person name="Liu J."/>
            <person name="Jones K.M."/>
            <person name="Gansberger K."/>
            <person name="Moffat K."/>
            <person name="Hill J."/>
            <person name="Bera J."/>
            <person name="Fadrosh D."/>
            <person name="Jin S."/>
            <person name="Johri S."/>
            <person name="Kim M."/>
            <person name="Overton L."/>
            <person name="Reardon M."/>
            <person name="Tsitrin T."/>
            <person name="Vuong H."/>
            <person name="Weaver B."/>
            <person name="Ciecko A."/>
            <person name="Tallon L."/>
            <person name="Jackson J."/>
            <person name="Pai G."/>
            <person name="Aken S.V."/>
            <person name="Utterback T."/>
            <person name="Reidmuller S."/>
            <person name="Feldblyum T."/>
            <person name="Hsiao J."/>
            <person name="Zismann V."/>
            <person name="Iobst S."/>
            <person name="de Vazeille A.R."/>
            <person name="Buell C.R."/>
            <person name="Ying K."/>
            <person name="Li Y."/>
            <person name="Lu T."/>
            <person name="Huang Y."/>
            <person name="Zhao Q."/>
            <person name="Feng Q."/>
            <person name="Zhang L."/>
            <person name="Zhu J."/>
            <person name="Weng Q."/>
            <person name="Mu J."/>
            <person name="Lu Y."/>
            <person name="Fan D."/>
            <person name="Liu Y."/>
            <person name="Guan J."/>
            <person name="Zhang Y."/>
            <person name="Yu S."/>
            <person name="Liu X."/>
            <person name="Zhang Y."/>
            <person name="Hong G."/>
            <person name="Han B."/>
            <person name="Choisne N."/>
            <person name="Demange N."/>
            <person name="Orjeda G."/>
            <person name="Samain S."/>
            <person name="Cattolico L."/>
            <person name="Pelletier E."/>
            <person name="Couloux A."/>
            <person name="Segurens B."/>
            <person name="Wincker P."/>
            <person name="D'Hont A."/>
            <person name="Scarpelli C."/>
            <person name="Weissenbach J."/>
            <person name="Salanoubat M."/>
            <person name="Quetier F."/>
            <person name="Yu Y."/>
            <person name="Kim H.R."/>
            <person name="Rambo T."/>
            <person name="Currie J."/>
            <person name="Collura K."/>
            <person name="Luo M."/>
            <person name="Yang T."/>
            <person name="Ammiraju J.S.S."/>
            <person name="Engler F."/>
            <person name="Soderlund C."/>
            <person name="Wing R.A."/>
            <person name="Palmer L.E."/>
            <person name="de la Bastide M."/>
            <person name="Spiegel L."/>
            <person name="Nascimento L."/>
            <person name="Zutavern T."/>
            <person name="O'Shaughnessy A."/>
            <person name="Dike S."/>
            <person name="Dedhia N."/>
            <person name="Preston R."/>
            <person name="Balija V."/>
            <person name="McCombie W.R."/>
            <person name="Chow T."/>
            <person name="Chen H."/>
            <person name="Chung M."/>
            <person name="Chen C."/>
            <person name="Shaw J."/>
            <person name="Wu H."/>
            <person name="Hsiao K."/>
            <person name="Chao Y."/>
            <person name="Chu M."/>
            <person name="Cheng C."/>
            <person name="Hour A."/>
            <person name="Lee P."/>
            <person name="Lin S."/>
            <person name="Lin Y."/>
            <person name="Liou J."/>
            <person name="Liu S."/>
            <person name="Hsing Y."/>
            <person name="Raghuvanshi S."/>
            <person name="Mohanty A."/>
            <person name="Bharti A.K."/>
            <person name="Gaur A."/>
            <person name="Gupta V."/>
            <person name="Kumar D."/>
            <person name="Ravi V."/>
            <person name="Vij S."/>
            <person name="Kapur A."/>
            <person name="Khurana P."/>
            <person name="Khurana P."/>
            <person name="Khurana J.P."/>
            <person name="Tyagi A.K."/>
            <person name="Gaikwad K."/>
            <person name="Singh A."/>
            <person name="Dalal V."/>
            <person name="Srivastava S."/>
            <person name="Dixit A."/>
            <person name="Pal A.K."/>
            <person name="Ghazi I.A."/>
            <person name="Yadav M."/>
            <person name="Pandit A."/>
            <person name="Bhargava A."/>
            <person name="Sureshbabu K."/>
            <person name="Batra K."/>
            <person name="Sharma T.R."/>
            <person name="Mohapatra T."/>
            <person name="Singh N.K."/>
            <person name="Messing J."/>
            <person name="Nelson A.B."/>
            <person name="Fuks G."/>
            <person name="Kavchok S."/>
            <person name="Keizer G."/>
            <person name="Linton E."/>
            <person name="Llaca V."/>
            <person name="Song R."/>
            <person name="Tanyolac B."/>
            <person name="Young S."/>
            <person name="Ho-Il K."/>
            <person name="Hahn J.H."/>
            <person name="Sangsakoo G."/>
            <person name="Vanavichit A."/>
            <person name="de Mattos Luiz.A.T."/>
            <person name="Zimmer P.D."/>
            <person name="Malone G."/>
            <person name="Dellagostin O."/>
            <person name="de Oliveira A.C."/>
            <person name="Bevan M."/>
            <person name="Bancroft I."/>
            <person name="Minx P."/>
            <person name="Cordum H."/>
            <person name="Wilson R."/>
            <person name="Cheng Z."/>
            <person name="Jin W."/>
            <person name="Jiang J."/>
            <person name="Leong S.A."/>
            <person name="Iwama H."/>
            <person name="Gojobori T."/>
            <person name="Itoh T."/>
            <person name="Niimura Y."/>
            <person name="Fujii Y."/>
            <person name="Habara T."/>
            <person name="Sakai H."/>
            <person name="Sato Y."/>
            <person name="Wilson G."/>
            <person name="Kumar K."/>
            <person name="McCouch S."/>
            <person name="Juretic N."/>
            <person name="Hoen D."/>
            <person name="Wright S."/>
            <person name="Bruskiewich R."/>
            <person name="Bureau T."/>
            <person name="Miyao A."/>
            <person name="Hirochika H."/>
            <person name="Nishikawa T."/>
            <person name="Kadowaki K."/>
            <person name="Sugiura M."/>
            <person name="Burr B."/>
            <person name="Sasaki T."/>
        </authorList>
    </citation>
    <scope>NUCLEOTIDE SEQUENCE [LARGE SCALE GENOMIC DNA]</scope>
    <source>
        <strain evidence="3">cv. Nipponbare</strain>
    </source>
</reference>
<protein>
    <submittedName>
        <fullName evidence="2">Uncharacterized protein</fullName>
    </submittedName>
</protein>
<dbReference type="EMBL" id="AC091735">
    <property type="protein sequence ID" value="AAM01056.1"/>
    <property type="molecule type" value="Genomic_DNA"/>
</dbReference>
<reference evidence="3" key="2">
    <citation type="journal article" date="2008" name="Nucleic Acids Res.">
        <title>The rice annotation project database (RAP-DB): 2008 update.</title>
        <authorList>
            <consortium name="The rice annotation project (RAP)"/>
        </authorList>
    </citation>
    <scope>GENOME REANNOTATION</scope>
    <source>
        <strain evidence="3">cv. Nipponbare</strain>
    </source>
</reference>